<dbReference type="Proteomes" id="UP001234297">
    <property type="component" value="Chromosome 1"/>
</dbReference>
<keyword evidence="2" id="KW-1185">Reference proteome</keyword>
<evidence type="ECO:0000313" key="2">
    <source>
        <dbReference type="Proteomes" id="UP001234297"/>
    </source>
</evidence>
<reference evidence="1 2" key="1">
    <citation type="journal article" date="2022" name="Hortic Res">
        <title>A haplotype resolved chromosomal level avocado genome allows analysis of novel avocado genes.</title>
        <authorList>
            <person name="Nath O."/>
            <person name="Fletcher S.J."/>
            <person name="Hayward A."/>
            <person name="Shaw L.M."/>
            <person name="Masouleh A.K."/>
            <person name="Furtado A."/>
            <person name="Henry R.J."/>
            <person name="Mitter N."/>
        </authorList>
    </citation>
    <scope>NUCLEOTIDE SEQUENCE [LARGE SCALE GENOMIC DNA]</scope>
    <source>
        <strain evidence="2">cv. Hass</strain>
    </source>
</reference>
<gene>
    <name evidence="1" type="ORF">MRB53_002446</name>
</gene>
<proteinExistence type="predicted"/>
<dbReference type="EMBL" id="CM056809">
    <property type="protein sequence ID" value="KAJ8649423.1"/>
    <property type="molecule type" value="Genomic_DNA"/>
</dbReference>
<evidence type="ECO:0000313" key="1">
    <source>
        <dbReference type="EMBL" id="KAJ8649423.1"/>
    </source>
</evidence>
<name>A0ACC2MVG1_PERAE</name>
<accession>A0ACC2MVG1</accession>
<comment type="caution">
    <text evidence="1">The sequence shown here is derived from an EMBL/GenBank/DDBJ whole genome shotgun (WGS) entry which is preliminary data.</text>
</comment>
<protein>
    <submittedName>
        <fullName evidence="1">Uncharacterized protein</fullName>
    </submittedName>
</protein>
<organism evidence="1 2">
    <name type="scientific">Persea americana</name>
    <name type="common">Avocado</name>
    <dbReference type="NCBI Taxonomy" id="3435"/>
    <lineage>
        <taxon>Eukaryota</taxon>
        <taxon>Viridiplantae</taxon>
        <taxon>Streptophyta</taxon>
        <taxon>Embryophyta</taxon>
        <taxon>Tracheophyta</taxon>
        <taxon>Spermatophyta</taxon>
        <taxon>Magnoliopsida</taxon>
        <taxon>Magnoliidae</taxon>
        <taxon>Laurales</taxon>
        <taxon>Lauraceae</taxon>
        <taxon>Persea</taxon>
    </lineage>
</organism>
<sequence>MEGKGVGAVKLYKALGVAGISGVVPYLWMAVVRFGVEGETGVSGSECRWRARVILRWVVCGRGENERGGRLGWGCLQQIEREILERVGG</sequence>